<protein>
    <recommendedName>
        <fullName evidence="3">Mini-chromosome maintenance complex-binding protein</fullName>
    </recommendedName>
</protein>
<feature type="coiled-coil region" evidence="5">
    <location>
        <begin position="303"/>
        <end position="330"/>
    </location>
</feature>
<comment type="subcellular location">
    <subcellularLocation>
        <location evidence="1">Nucleus</location>
    </subcellularLocation>
</comment>
<keyword evidence="4" id="KW-0539">Nucleus</keyword>
<evidence type="ECO:0000256" key="5">
    <source>
        <dbReference type="SAM" id="Coils"/>
    </source>
</evidence>
<evidence type="ECO:0000256" key="3">
    <source>
        <dbReference type="ARBA" id="ARBA00015405"/>
    </source>
</evidence>
<dbReference type="GO" id="GO:0005634">
    <property type="term" value="C:nucleus"/>
    <property type="evidence" value="ECO:0007669"/>
    <property type="project" value="UniProtKB-SubCell"/>
</dbReference>
<sequence length="350" mass="38968">MPSIEDWINDPLGIIQNIFDKQQNLESSNVKNYFTEKLKTKNALTWIPSLNDSSLHTLKPNSLVRFRCMVQDMFDPEFYLGSYEVKDIVTGQTTMKSGKYKDIAECGANQSIDLDSMNNKTMDRMTLYCVPVPGESNWTPMRCKRNRDNNETMETSPVDNSEDSCQGQPFSSVVGDTDIMEMDSIEIKRKQTNKSEPGSSKIPDLNFPLPSETGPACLVKVYDDVDSFKVNDVVEFVGVLSVDPSLAIFPGNGDGDHPLLGGVEESIEELHAHAPPPSLVPRLHAVLCNHRAHVNPLVPNTGTEEYSTVLENIQREVTTLREELLSILELSLLGDRLAAEYLLCNLVASV</sequence>
<dbReference type="InterPro" id="IPR019140">
    <property type="entry name" value="MCM_complex-bd"/>
</dbReference>
<reference evidence="7" key="2">
    <citation type="submission" date="2020-11" db="EMBL/GenBank/DDBJ databases">
        <authorList>
            <person name="McCartney M.A."/>
            <person name="Auch B."/>
            <person name="Kono T."/>
            <person name="Mallez S."/>
            <person name="Becker A."/>
            <person name="Gohl D.M."/>
            <person name="Silverstein K.A.T."/>
            <person name="Koren S."/>
            <person name="Bechman K.B."/>
            <person name="Herman A."/>
            <person name="Abrahante J.E."/>
            <person name="Garbe J."/>
        </authorList>
    </citation>
    <scope>NUCLEOTIDE SEQUENCE</scope>
    <source>
        <strain evidence="7">Duluth1</strain>
        <tissue evidence="7">Whole animal</tissue>
    </source>
</reference>
<evidence type="ECO:0000256" key="2">
    <source>
        <dbReference type="ARBA" id="ARBA00007925"/>
    </source>
</evidence>
<evidence type="ECO:0000313" key="8">
    <source>
        <dbReference type="Proteomes" id="UP000828390"/>
    </source>
</evidence>
<proteinExistence type="inferred from homology"/>
<keyword evidence="8" id="KW-1185">Reference proteome</keyword>
<dbReference type="PANTHER" id="PTHR13489:SF0">
    <property type="entry name" value="MINI-CHROMOSOME MAINTENANCE COMPLEX-BINDING PROTEIN"/>
    <property type="match status" value="1"/>
</dbReference>
<dbReference type="EMBL" id="JAIWYP010000002">
    <property type="protein sequence ID" value="KAH3864649.1"/>
    <property type="molecule type" value="Genomic_DNA"/>
</dbReference>
<dbReference type="Proteomes" id="UP000828390">
    <property type="component" value="Unassembled WGS sequence"/>
</dbReference>
<evidence type="ECO:0000256" key="6">
    <source>
        <dbReference type="SAM" id="MobiDB-lite"/>
    </source>
</evidence>
<evidence type="ECO:0000256" key="1">
    <source>
        <dbReference type="ARBA" id="ARBA00004123"/>
    </source>
</evidence>
<feature type="non-terminal residue" evidence="7">
    <location>
        <position position="1"/>
    </location>
</feature>
<feature type="region of interest" description="Disordered" evidence="6">
    <location>
        <begin position="140"/>
        <end position="173"/>
    </location>
</feature>
<gene>
    <name evidence="7" type="ORF">DPMN_027672</name>
</gene>
<dbReference type="Pfam" id="PF09739">
    <property type="entry name" value="MCM_bind"/>
    <property type="match status" value="1"/>
</dbReference>
<comment type="caution">
    <text evidence="7">The sequence shown here is derived from an EMBL/GenBank/DDBJ whole genome shotgun (WGS) entry which is preliminary data.</text>
</comment>
<evidence type="ECO:0000256" key="4">
    <source>
        <dbReference type="ARBA" id="ARBA00023242"/>
    </source>
</evidence>
<dbReference type="PANTHER" id="PTHR13489">
    <property type="entry name" value="MINI-CHROMOSOME MAINTENANCE COMPLEX-BINDING PROTEIN"/>
    <property type="match status" value="1"/>
</dbReference>
<reference evidence="7" key="1">
    <citation type="journal article" date="2019" name="bioRxiv">
        <title>The Genome of the Zebra Mussel, Dreissena polymorpha: A Resource for Invasive Species Research.</title>
        <authorList>
            <person name="McCartney M.A."/>
            <person name="Auch B."/>
            <person name="Kono T."/>
            <person name="Mallez S."/>
            <person name="Zhang Y."/>
            <person name="Obille A."/>
            <person name="Becker A."/>
            <person name="Abrahante J.E."/>
            <person name="Garbe J."/>
            <person name="Badalamenti J.P."/>
            <person name="Herman A."/>
            <person name="Mangelson H."/>
            <person name="Liachko I."/>
            <person name="Sullivan S."/>
            <person name="Sone E.D."/>
            <person name="Koren S."/>
            <person name="Silverstein K.A.T."/>
            <person name="Beckman K.B."/>
            <person name="Gohl D.M."/>
        </authorList>
    </citation>
    <scope>NUCLEOTIDE SEQUENCE</scope>
    <source>
        <strain evidence="7">Duluth1</strain>
        <tissue evidence="7">Whole animal</tissue>
    </source>
</reference>
<comment type="similarity">
    <text evidence="2">Belongs to the MCMBP family.</text>
</comment>
<organism evidence="7 8">
    <name type="scientific">Dreissena polymorpha</name>
    <name type="common">Zebra mussel</name>
    <name type="synonym">Mytilus polymorpha</name>
    <dbReference type="NCBI Taxonomy" id="45954"/>
    <lineage>
        <taxon>Eukaryota</taxon>
        <taxon>Metazoa</taxon>
        <taxon>Spiralia</taxon>
        <taxon>Lophotrochozoa</taxon>
        <taxon>Mollusca</taxon>
        <taxon>Bivalvia</taxon>
        <taxon>Autobranchia</taxon>
        <taxon>Heteroconchia</taxon>
        <taxon>Euheterodonta</taxon>
        <taxon>Imparidentia</taxon>
        <taxon>Neoheterodontei</taxon>
        <taxon>Myida</taxon>
        <taxon>Dreissenoidea</taxon>
        <taxon>Dreissenidae</taxon>
        <taxon>Dreissena</taxon>
    </lineage>
</organism>
<dbReference type="GO" id="GO:0006261">
    <property type="term" value="P:DNA-templated DNA replication"/>
    <property type="evidence" value="ECO:0007669"/>
    <property type="project" value="TreeGrafter"/>
</dbReference>
<dbReference type="GO" id="GO:0003682">
    <property type="term" value="F:chromatin binding"/>
    <property type="evidence" value="ECO:0007669"/>
    <property type="project" value="TreeGrafter"/>
</dbReference>
<evidence type="ECO:0000313" key="7">
    <source>
        <dbReference type="EMBL" id="KAH3864649.1"/>
    </source>
</evidence>
<name>A0A9D4LVL4_DREPO</name>
<feature type="compositionally biased region" description="Polar residues" evidence="6">
    <location>
        <begin position="152"/>
        <end position="171"/>
    </location>
</feature>
<accession>A0A9D4LVL4</accession>
<keyword evidence="5" id="KW-0175">Coiled coil</keyword>
<dbReference type="AlphaFoldDB" id="A0A9D4LVL4"/>